<reference evidence="2" key="1">
    <citation type="submission" date="2014-09" db="EMBL/GenBank/DDBJ databases">
        <authorList>
            <person name="Magalhaes I.L.F."/>
            <person name="Oliveira U."/>
            <person name="Santos F.R."/>
            <person name="Vidigal T.H.D.A."/>
            <person name="Brescovit A.D."/>
            <person name="Santos A.J."/>
        </authorList>
    </citation>
    <scope>NUCLEOTIDE SEQUENCE</scope>
    <source>
        <tissue evidence="2">Shoot tissue taken approximately 20 cm above the soil surface</tissue>
    </source>
</reference>
<protein>
    <submittedName>
        <fullName evidence="2">Uncharacterized protein</fullName>
    </submittedName>
</protein>
<reference evidence="2" key="2">
    <citation type="journal article" date="2015" name="Data Brief">
        <title>Shoot transcriptome of the giant reed, Arundo donax.</title>
        <authorList>
            <person name="Barrero R.A."/>
            <person name="Guerrero F.D."/>
            <person name="Moolhuijzen P."/>
            <person name="Goolsby J.A."/>
            <person name="Tidwell J."/>
            <person name="Bellgard S.E."/>
            <person name="Bellgard M.I."/>
        </authorList>
    </citation>
    <scope>NUCLEOTIDE SEQUENCE</scope>
    <source>
        <tissue evidence="2">Shoot tissue taken approximately 20 cm above the soil surface</tissue>
    </source>
</reference>
<proteinExistence type="predicted"/>
<dbReference type="EMBL" id="GBRH01229522">
    <property type="protein sequence ID" value="JAD68373.1"/>
    <property type="molecule type" value="Transcribed_RNA"/>
</dbReference>
<evidence type="ECO:0000256" key="1">
    <source>
        <dbReference type="SAM" id="MobiDB-lite"/>
    </source>
</evidence>
<name>A0A0A9C1N3_ARUDO</name>
<feature type="region of interest" description="Disordered" evidence="1">
    <location>
        <begin position="1"/>
        <end position="36"/>
    </location>
</feature>
<accession>A0A0A9C1N3</accession>
<sequence length="74" mass="8600">MQLQISIPNIYEDSHGMPHRHTLSNQAENRYSKNDGQHPCRRNEHNLLLPSYVFLLPSATEEEEKLTLICPTQN</sequence>
<organism evidence="2">
    <name type="scientific">Arundo donax</name>
    <name type="common">Giant reed</name>
    <name type="synonym">Donax arundinaceus</name>
    <dbReference type="NCBI Taxonomy" id="35708"/>
    <lineage>
        <taxon>Eukaryota</taxon>
        <taxon>Viridiplantae</taxon>
        <taxon>Streptophyta</taxon>
        <taxon>Embryophyta</taxon>
        <taxon>Tracheophyta</taxon>
        <taxon>Spermatophyta</taxon>
        <taxon>Magnoliopsida</taxon>
        <taxon>Liliopsida</taxon>
        <taxon>Poales</taxon>
        <taxon>Poaceae</taxon>
        <taxon>PACMAD clade</taxon>
        <taxon>Arundinoideae</taxon>
        <taxon>Arundineae</taxon>
        <taxon>Arundo</taxon>
    </lineage>
</organism>
<evidence type="ECO:0000313" key="2">
    <source>
        <dbReference type="EMBL" id="JAD68373.1"/>
    </source>
</evidence>
<dbReference type="AlphaFoldDB" id="A0A0A9C1N3"/>